<dbReference type="OrthoDB" id="1740265at2759"/>
<sequence length="119" mass="13729">MDFFQTFWSPSDLPSVPLSKIPNFSFNQTFMRTMCSKSNYSTPKWWKEAVVYQVIPASFNCGKPTIKTNGWGDVTVRMSPQVDMGYDIADYKPSPRIHFIILQYEHRLHSAVRPVAMST</sequence>
<accession>A0A317UY99</accession>
<name>A0A317UY99_ASPEC</name>
<protein>
    <submittedName>
        <fullName evidence="1">Uncharacterized protein</fullName>
    </submittedName>
</protein>
<gene>
    <name evidence="1" type="ORF">BO83DRAFT_120148</name>
</gene>
<dbReference type="Proteomes" id="UP000246171">
    <property type="component" value="Unassembled WGS sequence"/>
</dbReference>
<reference evidence="1" key="1">
    <citation type="submission" date="2016-12" db="EMBL/GenBank/DDBJ databases">
        <title>The genomes of Aspergillus section Nigri reveals drivers in fungal speciation.</title>
        <authorList>
            <consortium name="DOE Joint Genome Institute"/>
            <person name="Vesth T.C."/>
            <person name="Nybo J."/>
            <person name="Theobald S."/>
            <person name="Brandl J."/>
            <person name="Frisvad J.C."/>
            <person name="Nielsen K.F."/>
            <person name="Lyhne E.K."/>
            <person name="Kogle M.E."/>
            <person name="Kuo A."/>
            <person name="Riley R."/>
            <person name="Clum A."/>
            <person name="Nolan M."/>
            <person name="Lipzen A."/>
            <person name="Salamov A."/>
            <person name="Henrissat B."/>
            <person name="Wiebenga A."/>
            <person name="De vries R.P."/>
            <person name="Grigoriev I.V."/>
            <person name="Mortensen U.H."/>
            <person name="Andersen M.R."/>
            <person name="Baker S.E."/>
        </authorList>
    </citation>
    <scope>NUCLEOTIDE SEQUENCE</scope>
    <source>
        <strain evidence="1">CBS 122712</strain>
    </source>
</reference>
<evidence type="ECO:0000313" key="1">
    <source>
        <dbReference type="EMBL" id="PWY65472.1"/>
    </source>
</evidence>
<dbReference type="RefSeq" id="XP_025384527.1">
    <property type="nucleotide sequence ID" value="XM_025526011.1"/>
</dbReference>
<dbReference type="AlphaFoldDB" id="A0A317UY99"/>
<dbReference type="GeneID" id="37047973"/>
<proteinExistence type="predicted"/>
<comment type="caution">
    <text evidence="1">The sequence shown here is derived from an EMBL/GenBank/DDBJ whole genome shotgun (WGS) entry which is preliminary data.</text>
</comment>
<organism evidence="1 2">
    <name type="scientific">Aspergillus eucalypticola (strain CBS 122712 / IBT 29274)</name>
    <dbReference type="NCBI Taxonomy" id="1448314"/>
    <lineage>
        <taxon>Eukaryota</taxon>
        <taxon>Fungi</taxon>
        <taxon>Dikarya</taxon>
        <taxon>Ascomycota</taxon>
        <taxon>Pezizomycotina</taxon>
        <taxon>Eurotiomycetes</taxon>
        <taxon>Eurotiomycetidae</taxon>
        <taxon>Eurotiales</taxon>
        <taxon>Aspergillaceae</taxon>
        <taxon>Aspergillus</taxon>
        <taxon>Aspergillus subgen. Circumdati</taxon>
    </lineage>
</organism>
<dbReference type="Gene3D" id="3.20.20.80">
    <property type="entry name" value="Glycosidases"/>
    <property type="match status" value="1"/>
</dbReference>
<dbReference type="SUPFAM" id="SSF51445">
    <property type="entry name" value="(Trans)glycosidases"/>
    <property type="match status" value="1"/>
</dbReference>
<dbReference type="VEuPathDB" id="FungiDB:BO83DRAFT_120148"/>
<dbReference type="InterPro" id="IPR017853">
    <property type="entry name" value="GH"/>
</dbReference>
<dbReference type="EMBL" id="MSFU01000027">
    <property type="protein sequence ID" value="PWY65472.1"/>
    <property type="molecule type" value="Genomic_DNA"/>
</dbReference>
<keyword evidence="2" id="KW-1185">Reference proteome</keyword>
<evidence type="ECO:0000313" key="2">
    <source>
        <dbReference type="Proteomes" id="UP000246171"/>
    </source>
</evidence>